<keyword evidence="6" id="KW-0418">Kinase</keyword>
<evidence type="ECO:0000256" key="3">
    <source>
        <dbReference type="SAM" id="MobiDB-lite"/>
    </source>
</evidence>
<evidence type="ECO:0000259" key="5">
    <source>
        <dbReference type="SMART" id="SM00560"/>
    </source>
</evidence>
<feature type="domain" description="LamG-like jellyroll fold" evidence="5">
    <location>
        <begin position="1032"/>
        <end position="1188"/>
    </location>
</feature>
<keyword evidence="6" id="KW-0808">Transferase</keyword>
<evidence type="ECO:0000313" key="9">
    <source>
        <dbReference type="Proteomes" id="UP000502504"/>
    </source>
</evidence>
<dbReference type="SMART" id="SM00560">
    <property type="entry name" value="LamGL"/>
    <property type="match status" value="2"/>
</dbReference>
<dbReference type="Pfam" id="PF13385">
    <property type="entry name" value="Laminin_G_3"/>
    <property type="match status" value="2"/>
</dbReference>
<dbReference type="PANTHER" id="PTHR46943">
    <property type="entry name" value="PENTRAXIN-RELATED PROTEIN PTX3"/>
    <property type="match status" value="1"/>
</dbReference>
<dbReference type="Proteomes" id="UP000190306">
    <property type="component" value="Unassembled WGS sequence"/>
</dbReference>
<reference evidence="7 9" key="2">
    <citation type="submission" date="2020-03" db="EMBL/GenBank/DDBJ databases">
        <title>Is there a link between lipid content and antibiotic production in Streptomyces?</title>
        <authorList>
            <person name="David M."/>
            <person name="Lejeune C."/>
            <person name="Abreu S."/>
            <person name="Thibessard A."/>
            <person name="Leblond P."/>
            <person name="Chaminade P."/>
            <person name="Virolle M.-J."/>
        </authorList>
    </citation>
    <scope>NUCLEOTIDE SEQUENCE [LARGE SCALE GENOMIC DNA]</scope>
    <source>
        <strain evidence="7 9">DSM 41481</strain>
    </source>
</reference>
<feature type="chain" id="PRO_5042199284" evidence="4">
    <location>
        <begin position="23"/>
        <end position="1204"/>
    </location>
</feature>
<accession>A0AAE6Y3C3</accession>
<evidence type="ECO:0000313" key="6">
    <source>
        <dbReference type="EMBL" id="OOQ54406.1"/>
    </source>
</evidence>
<dbReference type="Gene3D" id="2.60.120.200">
    <property type="match status" value="2"/>
</dbReference>
<dbReference type="EMBL" id="CP050692">
    <property type="protein sequence ID" value="QIT42147.1"/>
    <property type="molecule type" value="Genomic_DNA"/>
</dbReference>
<dbReference type="GO" id="GO:0004674">
    <property type="term" value="F:protein serine/threonine kinase activity"/>
    <property type="evidence" value="ECO:0007669"/>
    <property type="project" value="UniProtKB-KW"/>
</dbReference>
<dbReference type="EMBL" id="LHQL01000003">
    <property type="protein sequence ID" value="OOQ54406.1"/>
    <property type="molecule type" value="Genomic_DNA"/>
</dbReference>
<evidence type="ECO:0000256" key="4">
    <source>
        <dbReference type="SAM" id="SignalP"/>
    </source>
</evidence>
<evidence type="ECO:0000313" key="7">
    <source>
        <dbReference type="EMBL" id="QIT42147.1"/>
    </source>
</evidence>
<evidence type="ECO:0000256" key="2">
    <source>
        <dbReference type="ARBA" id="ARBA00023157"/>
    </source>
</evidence>
<reference evidence="6 8" key="1">
    <citation type="submission" date="2015-07" db="EMBL/GenBank/DDBJ databases">
        <title>Draft Genome Sequence of Streptomyces antibioticus, IMRU 3720 reveals insights in the evolution of actinomycin biosynthetic gene clusters in Streptomyces.</title>
        <authorList>
            <person name="Crnovcic I."/>
            <person name="Ruckert C."/>
            <person name="Kalinowksi J."/>
            <person name="Keller U."/>
        </authorList>
    </citation>
    <scope>NUCLEOTIDE SEQUENCE [LARGE SCALE GENOMIC DNA]</scope>
    <source>
        <strain evidence="6 8">DSM 41481</strain>
    </source>
</reference>
<keyword evidence="1 4" id="KW-0732">Signal</keyword>
<dbReference type="InterPro" id="IPR013320">
    <property type="entry name" value="ConA-like_dom_sf"/>
</dbReference>
<feature type="domain" description="LamG-like jellyroll fold" evidence="5">
    <location>
        <begin position="808"/>
        <end position="948"/>
    </location>
</feature>
<keyword evidence="2" id="KW-1015">Disulfide bond</keyword>
<sequence length="1204" mass="126925">MRAALTTACAALVLGSGIPAHAVDSQPEGPGVSADAAAQGKEFWEDDVLPVGTVEEQASQQAVAADRPVEVAALTTATSRVVANPDGTFTAESTTSPERVRKDGRWTGIDTTLVKQANGTLVPRAAEDIRLSGGGGDQPLARILTGGREYAVSSPWPLPEPVTNGSSALYRSVLPGVDLAVQVHPDGFTYHLVVHSRQAAAQTALNTVHFPIATRGLTVHTDDSGVATFADDAGHAVVSSGSALMWDAGGAPSTPATPAKARTTTSPAARSGVRATTSGAAAKSTVTVADLLNAAPDSRTAVMSTAVTADALSITPDQDFLADRATVYPVVLDPPAVKATLTGWTTIWSNEPTTSFWKTKHALGVGYDAYVDNKKARSLFQFDTRKVAGKKILDATFTPYAIWSANCVKHDIDLYRTSQISSKTTWSKSPPKWYAKVDTVSAAKGHSSNCPDGDIEFDATAAVAYTAKAKDTLTTLGLRADEGDPIAWKQFMSPLDTDATSSRKPRLSITYVTPPNSKPSSVKMSDPKVSCSAASAPALIRDTTPRLTATPTSADASNSSLRPVFELYKGSATTPVSLKPSSWTGSGTAATVPTAALANDIVYRFRARTEYKYSWKGATHSLFGPWSSSCYFKVDSKGPPAPKVSSTVYKECAGATCDAADPEYGSVGMTAAFKVSAGANDVRRYDWWLNGVPLGSKTFTANTPTYEIEAAPDKRLTNTLRVQTFDGAGNPGSHYDYLFKAAKGAEPVAAWTLDDGNGTTAADSSGQKRPLTLTGASWVDTARLAGGLRGDGSTVAGATAGRVLDTTNSFTVSAWARLTSKGHTSTVVTQSGARAGSFQMYYSSALDRWVFNRYSADADSPAITRAQSAKPPVLGAWTHLLGVYDQNKRQLRLYVNGRLQATTPYTATAWAAEGPFEVGRMKASGTYTDFFEGDLDQVQAWNRVVFDNELEAIANAEDPATGRTQAALLADWRFDENSGTAAADASGRGHTLQLQTGAAFATGDDPARGSVLELDETKAGKATAAVPLDESGSYTVAGWVNLAAQSKLEDTTAAHSPTVLSHPGATRNSFRLWYRQEAGEAIGDWNFGRYGSDVIGGPAATVVSDEVNPPDGWVHVTAVHDGVNRSIKLYLAGERQGDEDGVLSEDTFQPTGPLMVGGARRHDNGAWGNSLPGQLDDLRVYAGVLSEADITQLATVDEPPVPIE</sequence>
<dbReference type="InterPro" id="IPR006558">
    <property type="entry name" value="LamG-like"/>
</dbReference>
<keyword evidence="6" id="KW-0723">Serine/threonine-protein kinase</keyword>
<dbReference type="Proteomes" id="UP000502504">
    <property type="component" value="Chromosome"/>
</dbReference>
<proteinExistence type="predicted"/>
<evidence type="ECO:0000313" key="8">
    <source>
        <dbReference type="Proteomes" id="UP000190306"/>
    </source>
</evidence>
<dbReference type="AlphaFoldDB" id="A0AAE6Y3C3"/>
<feature type="compositionally biased region" description="Low complexity" evidence="3">
    <location>
        <begin position="250"/>
        <end position="272"/>
    </location>
</feature>
<evidence type="ECO:0000256" key="1">
    <source>
        <dbReference type="ARBA" id="ARBA00022729"/>
    </source>
</evidence>
<feature type="region of interest" description="Disordered" evidence="3">
    <location>
        <begin position="250"/>
        <end position="277"/>
    </location>
</feature>
<keyword evidence="8" id="KW-1185">Reference proteome</keyword>
<dbReference type="PANTHER" id="PTHR46943:SF1">
    <property type="entry name" value="PENTRAXIN-RELATED PROTEIN PTX3"/>
    <property type="match status" value="1"/>
</dbReference>
<organism evidence="7 9">
    <name type="scientific">Streptomyces antibioticus</name>
    <dbReference type="NCBI Taxonomy" id="1890"/>
    <lineage>
        <taxon>Bacteria</taxon>
        <taxon>Bacillati</taxon>
        <taxon>Actinomycetota</taxon>
        <taxon>Actinomycetes</taxon>
        <taxon>Kitasatosporales</taxon>
        <taxon>Streptomycetaceae</taxon>
        <taxon>Streptomyces</taxon>
    </lineage>
</organism>
<dbReference type="GO" id="GO:0006955">
    <property type="term" value="P:immune response"/>
    <property type="evidence" value="ECO:0007669"/>
    <property type="project" value="InterPro"/>
</dbReference>
<dbReference type="SUPFAM" id="SSF49899">
    <property type="entry name" value="Concanavalin A-like lectins/glucanases"/>
    <property type="match status" value="2"/>
</dbReference>
<dbReference type="InterPro" id="IPR042837">
    <property type="entry name" value="PTX3"/>
</dbReference>
<name>A0AAE6Y3C3_STRAT</name>
<gene>
    <name evidence="6" type="ORF">AFM16_05165</name>
    <name evidence="7" type="ORF">HCX60_00175</name>
</gene>
<feature type="signal peptide" evidence="4">
    <location>
        <begin position="1"/>
        <end position="22"/>
    </location>
</feature>
<protein>
    <submittedName>
        <fullName evidence="7">LamG domain-containing protein</fullName>
    </submittedName>
    <submittedName>
        <fullName evidence="6">Serine/threonine protein kinase</fullName>
    </submittedName>
</protein>